<comment type="subcellular location">
    <subcellularLocation>
        <location evidence="1">Periplasm</location>
    </subcellularLocation>
</comment>
<dbReference type="PANTHER" id="PTHR30006:SF3">
    <property type="entry name" value="THIAMINE-BINDING PERIPLASMIC PROTEIN"/>
    <property type="match status" value="1"/>
</dbReference>
<dbReference type="PROSITE" id="PS51318">
    <property type="entry name" value="TAT"/>
    <property type="match status" value="1"/>
</dbReference>
<name>A0A844TI55_9BRAD</name>
<comment type="similarity">
    <text evidence="2">Belongs to the bacterial solute-binding protein 1 family.</text>
</comment>
<dbReference type="GO" id="GO:0015888">
    <property type="term" value="P:thiamine transport"/>
    <property type="evidence" value="ECO:0007669"/>
    <property type="project" value="TreeGrafter"/>
</dbReference>
<evidence type="ECO:0000256" key="1">
    <source>
        <dbReference type="ARBA" id="ARBA00004418"/>
    </source>
</evidence>
<keyword evidence="5" id="KW-0574">Periplasm</keyword>
<dbReference type="AlphaFoldDB" id="A0A844TI55"/>
<dbReference type="RefSeq" id="WP_157332773.1">
    <property type="nucleotide sequence ID" value="NZ_JANADL010000072.1"/>
</dbReference>
<dbReference type="Gene3D" id="3.40.190.10">
    <property type="entry name" value="Periplasmic binding protein-like II"/>
    <property type="match status" value="2"/>
</dbReference>
<organism evidence="6 7">
    <name type="scientific">Bradyrhizobium cajani</name>
    <dbReference type="NCBI Taxonomy" id="1928661"/>
    <lineage>
        <taxon>Bacteria</taxon>
        <taxon>Pseudomonadati</taxon>
        <taxon>Pseudomonadota</taxon>
        <taxon>Alphaproteobacteria</taxon>
        <taxon>Hyphomicrobiales</taxon>
        <taxon>Nitrobacteraceae</taxon>
        <taxon>Bradyrhizobium</taxon>
    </lineage>
</organism>
<evidence type="ECO:0000313" key="6">
    <source>
        <dbReference type="EMBL" id="MVT76349.1"/>
    </source>
</evidence>
<dbReference type="Pfam" id="PF13416">
    <property type="entry name" value="SBP_bac_8"/>
    <property type="match status" value="1"/>
</dbReference>
<sequence length="379" mass="41584">MTDLMNKGLQHSGLSRRTLLRAAAAALTIPAITKTTIAFAQEKLAGSGEVVVYSYGGSFTEGVRRLVYEPFTKATGIKVVDVVADLSEPQVKAMSQAGRIDWDIAYVQPQNYPAMHEAGTFVPIDYSLWDEESLAGTPARTRLKDAVAIFSVGLLLVYDERAFPKGGPQNWGDFWNIKAFPGPRGLAGADPVRNLVSALLAAGVAKKDIWPLTDDKLDRAYEKLSEIKPHITKWWTAGGEPIQLLINREYAMTNAFDGRVLAAIRQGAPIKMVWDGAYLRPNYAVVLKGGPNTANAQKLIAFLNRSQIAAGWTQGTGYPGPNTNQLDHLPADLIPLLNINPENASKSVIEDAAWLTTKRPDGKTNIDYLQERWLAWRAR</sequence>
<dbReference type="EMBL" id="WQNE01000024">
    <property type="protein sequence ID" value="MVT76349.1"/>
    <property type="molecule type" value="Genomic_DNA"/>
</dbReference>
<dbReference type="InterPro" id="IPR006311">
    <property type="entry name" value="TAT_signal"/>
</dbReference>
<dbReference type="GO" id="GO:0030975">
    <property type="term" value="F:thiamine binding"/>
    <property type="evidence" value="ECO:0007669"/>
    <property type="project" value="TreeGrafter"/>
</dbReference>
<comment type="caution">
    <text evidence="6">The sequence shown here is derived from an EMBL/GenBank/DDBJ whole genome shotgun (WGS) entry which is preliminary data.</text>
</comment>
<evidence type="ECO:0000313" key="7">
    <source>
        <dbReference type="Proteomes" id="UP000449969"/>
    </source>
</evidence>
<dbReference type="Proteomes" id="UP000449969">
    <property type="component" value="Unassembled WGS sequence"/>
</dbReference>
<evidence type="ECO:0000256" key="4">
    <source>
        <dbReference type="ARBA" id="ARBA00022729"/>
    </source>
</evidence>
<protein>
    <submittedName>
        <fullName evidence="6">Extracellular solute-binding protein</fullName>
    </submittedName>
</protein>
<dbReference type="PANTHER" id="PTHR30006">
    <property type="entry name" value="THIAMINE-BINDING PERIPLASMIC PROTEIN-RELATED"/>
    <property type="match status" value="1"/>
</dbReference>
<accession>A0A844TI55</accession>
<keyword evidence="3" id="KW-0813">Transport</keyword>
<evidence type="ECO:0000256" key="5">
    <source>
        <dbReference type="ARBA" id="ARBA00022764"/>
    </source>
</evidence>
<reference evidence="6 7" key="1">
    <citation type="submission" date="2019-12" db="EMBL/GenBank/DDBJ databases">
        <title>Draft genome sequences Bradyrhizobium cajani AMBPC1010, Bradyrhizobium pachyrhizi AMBPC1040 and Bradyrhizobium yuanmingense ALSPC3051, three plant growth promoting strains isolated from nodules of Cajanus cajan L. in Dominican Republic.</title>
        <authorList>
            <person name="Flores-Felix J.D."/>
            <person name="Araujo J."/>
            <person name="Diaz-Alcantara C."/>
            <person name="Gonzalez-Andres F."/>
            <person name="Velazquez E."/>
        </authorList>
    </citation>
    <scope>NUCLEOTIDE SEQUENCE [LARGE SCALE GENOMIC DNA]</scope>
    <source>
        <strain evidence="6 7">1010</strain>
    </source>
</reference>
<keyword evidence="4" id="KW-0732">Signal</keyword>
<dbReference type="InterPro" id="IPR006059">
    <property type="entry name" value="SBP"/>
</dbReference>
<dbReference type="SUPFAM" id="SSF53850">
    <property type="entry name" value="Periplasmic binding protein-like II"/>
    <property type="match status" value="1"/>
</dbReference>
<gene>
    <name evidence="6" type="ORF">GPL20_25405</name>
</gene>
<dbReference type="GO" id="GO:0030976">
    <property type="term" value="F:thiamine pyrophosphate binding"/>
    <property type="evidence" value="ECO:0007669"/>
    <property type="project" value="TreeGrafter"/>
</dbReference>
<keyword evidence="7" id="KW-1185">Reference proteome</keyword>
<dbReference type="OrthoDB" id="9815444at2"/>
<evidence type="ECO:0000256" key="2">
    <source>
        <dbReference type="ARBA" id="ARBA00008520"/>
    </source>
</evidence>
<evidence type="ECO:0000256" key="3">
    <source>
        <dbReference type="ARBA" id="ARBA00022448"/>
    </source>
</evidence>
<dbReference type="CDD" id="cd13589">
    <property type="entry name" value="PBP2_polyamine_RpCGA009"/>
    <property type="match status" value="1"/>
</dbReference>
<dbReference type="GO" id="GO:0030288">
    <property type="term" value="C:outer membrane-bounded periplasmic space"/>
    <property type="evidence" value="ECO:0007669"/>
    <property type="project" value="TreeGrafter"/>
</dbReference>
<proteinExistence type="inferred from homology"/>